<protein>
    <submittedName>
        <fullName evidence="6">Uncharacterized protein</fullName>
    </submittedName>
</protein>
<keyword evidence="7" id="KW-1185">Reference proteome</keyword>
<feature type="domain" description="ZAD" evidence="5">
    <location>
        <begin position="13"/>
        <end position="88"/>
    </location>
</feature>
<dbReference type="Gene3D" id="3.40.1800.20">
    <property type="match status" value="1"/>
</dbReference>
<evidence type="ECO:0000259" key="4">
    <source>
        <dbReference type="PROSITE" id="PS50157"/>
    </source>
</evidence>
<sequence>MGETPVELAEGSLECRLCLQDADFMVSIFGQRGREAQMGQMLLQHLKLTVTEDENLPKHICLKCWHTVEYIDSFVRQVEQNQTILANRQNGELSYIICESEAVGENRKSFEFIKEAIETRSSPPSYDEAQKTRQATKMVHDNEQEEELIEIIEEPYDELSVGNDHDSENVIYDVLPPDADNNDDIDAPGNDSSCDHTNTSNGEAGILVQVNGHLFPQMIRDGKMIITGEELDKCLTAYYGLKCEHCQQQNWTTIEQLFSHHQEAHGEQGFIKCCGKKIEKKSLMAMHLARHIQPEAFECPICKKMMTTPRILKCHIQNHLPEEERPYKCELCPRRF</sequence>
<dbReference type="PROSITE" id="PS00028">
    <property type="entry name" value="ZINC_FINGER_C2H2_1"/>
    <property type="match status" value="1"/>
</dbReference>
<dbReference type="SUPFAM" id="SSF57667">
    <property type="entry name" value="beta-beta-alpha zinc fingers"/>
    <property type="match status" value="1"/>
</dbReference>
<dbReference type="PANTHER" id="PTHR39942">
    <property type="entry name" value="BCDNA.LD26519-RELATED"/>
    <property type="match status" value="1"/>
</dbReference>
<feature type="binding site" evidence="2">
    <location>
        <position position="15"/>
    </location>
    <ligand>
        <name>Zn(2+)</name>
        <dbReference type="ChEBI" id="CHEBI:29105"/>
    </ligand>
</feature>
<reference evidence="6" key="2">
    <citation type="submission" date="2020-05" db="UniProtKB">
        <authorList>
            <consortium name="EnsemblMetazoa"/>
        </authorList>
    </citation>
    <scope>IDENTIFICATION</scope>
    <source>
        <strain evidence="6">maculatus3</strain>
    </source>
</reference>
<dbReference type="InterPro" id="IPR036236">
    <property type="entry name" value="Znf_C2H2_sf"/>
</dbReference>
<dbReference type="GO" id="GO:0008270">
    <property type="term" value="F:zinc ion binding"/>
    <property type="evidence" value="ECO:0007669"/>
    <property type="project" value="UniProtKB-UniRule"/>
</dbReference>
<evidence type="ECO:0000256" key="2">
    <source>
        <dbReference type="PROSITE-ProRule" id="PRU01263"/>
    </source>
</evidence>
<accession>A0A182SSQ9</accession>
<feature type="binding site" evidence="2">
    <location>
        <position position="64"/>
    </location>
    <ligand>
        <name>Zn(2+)</name>
        <dbReference type="ChEBI" id="CHEBI:29105"/>
    </ligand>
</feature>
<feature type="region of interest" description="Disordered" evidence="3">
    <location>
        <begin position="178"/>
        <end position="200"/>
    </location>
</feature>
<keyword evidence="2" id="KW-0479">Metal-binding</keyword>
<dbReference type="GO" id="GO:0005634">
    <property type="term" value="C:nucleus"/>
    <property type="evidence" value="ECO:0007669"/>
    <property type="project" value="InterPro"/>
</dbReference>
<dbReference type="AlphaFoldDB" id="A0A182SSQ9"/>
<evidence type="ECO:0000259" key="5">
    <source>
        <dbReference type="PROSITE" id="PS51915"/>
    </source>
</evidence>
<proteinExistence type="predicted"/>
<keyword evidence="2" id="KW-0862">Zinc</keyword>
<feature type="binding site" evidence="2">
    <location>
        <position position="61"/>
    </location>
    <ligand>
        <name>Zn(2+)</name>
        <dbReference type="ChEBI" id="CHEBI:29105"/>
    </ligand>
</feature>
<dbReference type="SMART" id="SM00868">
    <property type="entry name" value="zf-AD"/>
    <property type="match status" value="1"/>
</dbReference>
<keyword evidence="1" id="KW-0863">Zinc-finger</keyword>
<evidence type="ECO:0000256" key="3">
    <source>
        <dbReference type="SAM" id="MobiDB-lite"/>
    </source>
</evidence>
<evidence type="ECO:0000313" key="6">
    <source>
        <dbReference type="EnsemblMetazoa" id="AMAM012661-PA"/>
    </source>
</evidence>
<dbReference type="PANTHER" id="PTHR39942:SF1">
    <property type="entry name" value="BCDNA.LD26519-RELATED"/>
    <property type="match status" value="1"/>
</dbReference>
<dbReference type="Proteomes" id="UP000075901">
    <property type="component" value="Unassembled WGS sequence"/>
</dbReference>
<organism evidence="6 7">
    <name type="scientific">Anopheles maculatus</name>
    <dbReference type="NCBI Taxonomy" id="74869"/>
    <lineage>
        <taxon>Eukaryota</taxon>
        <taxon>Metazoa</taxon>
        <taxon>Ecdysozoa</taxon>
        <taxon>Arthropoda</taxon>
        <taxon>Hexapoda</taxon>
        <taxon>Insecta</taxon>
        <taxon>Pterygota</taxon>
        <taxon>Neoptera</taxon>
        <taxon>Endopterygota</taxon>
        <taxon>Diptera</taxon>
        <taxon>Nematocera</taxon>
        <taxon>Culicoidea</taxon>
        <taxon>Culicidae</taxon>
        <taxon>Anophelinae</taxon>
        <taxon>Anopheles</taxon>
        <taxon>Anopheles maculatus group</taxon>
    </lineage>
</organism>
<evidence type="ECO:0000256" key="1">
    <source>
        <dbReference type="PROSITE-ProRule" id="PRU00042"/>
    </source>
</evidence>
<dbReference type="Pfam" id="PF07776">
    <property type="entry name" value="zf-AD"/>
    <property type="match status" value="1"/>
</dbReference>
<feature type="domain" description="C2H2-type" evidence="4">
    <location>
        <begin position="297"/>
        <end position="324"/>
    </location>
</feature>
<dbReference type="Gene3D" id="3.30.160.60">
    <property type="entry name" value="Classic Zinc Finger"/>
    <property type="match status" value="1"/>
</dbReference>
<name>A0A182SSQ9_9DIPT</name>
<dbReference type="InterPro" id="IPR013087">
    <property type="entry name" value="Znf_C2H2_type"/>
</dbReference>
<reference evidence="7" key="1">
    <citation type="submission" date="2013-09" db="EMBL/GenBank/DDBJ databases">
        <title>The Genome Sequence of Anopheles maculatus species B.</title>
        <authorList>
            <consortium name="The Broad Institute Genomics Platform"/>
            <person name="Neafsey D.E."/>
            <person name="Besansky N."/>
            <person name="Howell P."/>
            <person name="Walton C."/>
            <person name="Young S.K."/>
            <person name="Zeng Q."/>
            <person name="Gargeya S."/>
            <person name="Fitzgerald M."/>
            <person name="Haas B."/>
            <person name="Abouelleil A."/>
            <person name="Allen A.W."/>
            <person name="Alvarado L."/>
            <person name="Arachchi H.M."/>
            <person name="Berlin A.M."/>
            <person name="Chapman S.B."/>
            <person name="Gainer-Dewar J."/>
            <person name="Goldberg J."/>
            <person name="Griggs A."/>
            <person name="Gujja S."/>
            <person name="Hansen M."/>
            <person name="Howarth C."/>
            <person name="Imamovic A."/>
            <person name="Ireland A."/>
            <person name="Larimer J."/>
            <person name="McCowan C."/>
            <person name="Murphy C."/>
            <person name="Pearson M."/>
            <person name="Poon T.W."/>
            <person name="Priest M."/>
            <person name="Roberts A."/>
            <person name="Saif S."/>
            <person name="Shea T."/>
            <person name="Sisk P."/>
            <person name="Sykes S."/>
            <person name="Wortman J."/>
            <person name="Nusbaum C."/>
            <person name="Birren B."/>
        </authorList>
    </citation>
    <scope>NUCLEOTIDE SEQUENCE [LARGE SCALE GENOMIC DNA]</scope>
    <source>
        <strain evidence="7">maculatus3</strain>
    </source>
</reference>
<dbReference type="EnsemblMetazoa" id="AMAM012661-RA">
    <property type="protein sequence ID" value="AMAM012661-PA"/>
    <property type="gene ID" value="AMAM012661"/>
</dbReference>
<dbReference type="SUPFAM" id="SSF57716">
    <property type="entry name" value="Glucocorticoid receptor-like (DNA-binding domain)"/>
    <property type="match status" value="1"/>
</dbReference>
<dbReference type="PROSITE" id="PS50157">
    <property type="entry name" value="ZINC_FINGER_C2H2_2"/>
    <property type="match status" value="1"/>
</dbReference>
<feature type="binding site" evidence="2">
    <location>
        <position position="18"/>
    </location>
    <ligand>
        <name>Zn(2+)</name>
        <dbReference type="ChEBI" id="CHEBI:29105"/>
    </ligand>
</feature>
<dbReference type="VEuPathDB" id="VectorBase:AMAM012661"/>
<dbReference type="PROSITE" id="PS51915">
    <property type="entry name" value="ZAD"/>
    <property type="match status" value="1"/>
</dbReference>
<evidence type="ECO:0000313" key="7">
    <source>
        <dbReference type="Proteomes" id="UP000075901"/>
    </source>
</evidence>
<dbReference type="InterPro" id="IPR012934">
    <property type="entry name" value="Znf_AD"/>
</dbReference>